<proteinExistence type="inferred from homology"/>
<evidence type="ECO:0000313" key="9">
    <source>
        <dbReference type="Proteomes" id="UP000054018"/>
    </source>
</evidence>
<dbReference type="Pfam" id="PF01602">
    <property type="entry name" value="Adaptin_N"/>
    <property type="match status" value="1"/>
</dbReference>
<reference evidence="8 9" key="1">
    <citation type="submission" date="2014-04" db="EMBL/GenBank/DDBJ databases">
        <authorList>
            <consortium name="DOE Joint Genome Institute"/>
            <person name="Kuo A."/>
            <person name="Kohler A."/>
            <person name="Costa M.D."/>
            <person name="Nagy L.G."/>
            <person name="Floudas D."/>
            <person name="Copeland A."/>
            <person name="Barry K.W."/>
            <person name="Cichocki N."/>
            <person name="Veneault-Fourrey C."/>
            <person name="LaButti K."/>
            <person name="Lindquist E.A."/>
            <person name="Lipzen A."/>
            <person name="Lundell T."/>
            <person name="Morin E."/>
            <person name="Murat C."/>
            <person name="Sun H."/>
            <person name="Tunlid A."/>
            <person name="Henrissat B."/>
            <person name="Grigoriev I.V."/>
            <person name="Hibbett D.S."/>
            <person name="Martin F."/>
            <person name="Nordberg H.P."/>
            <person name="Cantor M.N."/>
            <person name="Hua S.X."/>
        </authorList>
    </citation>
    <scope>NUCLEOTIDE SEQUENCE [LARGE SCALE GENOMIC DNA]</scope>
    <source>
        <strain evidence="8 9">441</strain>
    </source>
</reference>
<keyword evidence="6" id="KW-0472">Membrane</keyword>
<dbReference type="AlphaFoldDB" id="A0A0C9YK54"/>
<dbReference type="PANTHER" id="PTHR22781:SF12">
    <property type="entry name" value="AP-3 COMPLEX SUBUNIT DELTA-1"/>
    <property type="match status" value="1"/>
</dbReference>
<evidence type="ECO:0000256" key="4">
    <source>
        <dbReference type="ARBA" id="ARBA00022737"/>
    </source>
</evidence>
<accession>A0A0C9YK54</accession>
<dbReference type="InterPro" id="IPR017105">
    <property type="entry name" value="AP3_complex_dsu"/>
</dbReference>
<evidence type="ECO:0000256" key="6">
    <source>
        <dbReference type="ARBA" id="ARBA00023136"/>
    </source>
</evidence>
<evidence type="ECO:0000256" key="3">
    <source>
        <dbReference type="ARBA" id="ARBA00022448"/>
    </source>
</evidence>
<evidence type="ECO:0000313" key="8">
    <source>
        <dbReference type="EMBL" id="KIK25350.1"/>
    </source>
</evidence>
<protein>
    <submittedName>
        <fullName evidence="8">Unplaced genomic scaffold scaffold_25, whole genome shotgun sequence</fullName>
    </submittedName>
</protein>
<dbReference type="GO" id="GO:0006623">
    <property type="term" value="P:protein targeting to vacuole"/>
    <property type="evidence" value="ECO:0007669"/>
    <property type="project" value="TreeGrafter"/>
</dbReference>
<keyword evidence="9" id="KW-1185">Reference proteome</keyword>
<dbReference type="InterPro" id="IPR016024">
    <property type="entry name" value="ARM-type_fold"/>
</dbReference>
<reference evidence="9" key="2">
    <citation type="submission" date="2015-01" db="EMBL/GenBank/DDBJ databases">
        <title>Evolutionary Origins and Diversification of the Mycorrhizal Mutualists.</title>
        <authorList>
            <consortium name="DOE Joint Genome Institute"/>
            <consortium name="Mycorrhizal Genomics Consortium"/>
            <person name="Kohler A."/>
            <person name="Kuo A."/>
            <person name="Nagy L.G."/>
            <person name="Floudas D."/>
            <person name="Copeland A."/>
            <person name="Barry K.W."/>
            <person name="Cichocki N."/>
            <person name="Veneault-Fourrey C."/>
            <person name="LaButti K."/>
            <person name="Lindquist E.A."/>
            <person name="Lipzen A."/>
            <person name="Lundell T."/>
            <person name="Morin E."/>
            <person name="Murat C."/>
            <person name="Riley R."/>
            <person name="Ohm R."/>
            <person name="Sun H."/>
            <person name="Tunlid A."/>
            <person name="Henrissat B."/>
            <person name="Grigoriev I.V."/>
            <person name="Hibbett D.S."/>
            <person name="Martin F."/>
        </authorList>
    </citation>
    <scope>NUCLEOTIDE SEQUENCE [LARGE SCALE GENOMIC DNA]</scope>
    <source>
        <strain evidence="9">441</strain>
    </source>
</reference>
<dbReference type="HOGENOM" id="CLU_1475718_0_0_1"/>
<keyword evidence="5" id="KW-0653">Protein transport</keyword>
<sequence length="183" mass="20716">MSVSRPLQKQNQEDNAMQKFIIIIMQQNSLPLRVQGRSCPPSKIHLKIVGYLVAAQSFHEDTNVLMLTTNLIKKDLSPSPVEDAITMNRLSSVVTPDVARDIRSEVFIMLNHSHPHIRKRAVLTLYRVCEKYLEALPQDIIRLQERLDDPDPGVVSAMVNVICELAICNPQDYLPLAPAYFIS</sequence>
<dbReference type="PANTHER" id="PTHR22781">
    <property type="entry name" value="DELTA ADAPTIN-RELATED"/>
    <property type="match status" value="1"/>
</dbReference>
<feature type="domain" description="Clathrin/coatomer adaptor adaptin-like N-terminal" evidence="7">
    <location>
        <begin position="8"/>
        <end position="181"/>
    </location>
</feature>
<keyword evidence="4" id="KW-0677">Repeat</keyword>
<dbReference type="STRING" id="765257.A0A0C9YK54"/>
<evidence type="ECO:0000256" key="1">
    <source>
        <dbReference type="ARBA" id="ARBA00004308"/>
    </source>
</evidence>
<dbReference type="GO" id="GO:0030123">
    <property type="term" value="C:AP-3 adaptor complex"/>
    <property type="evidence" value="ECO:0007669"/>
    <property type="project" value="InterPro"/>
</dbReference>
<dbReference type="InterPro" id="IPR002553">
    <property type="entry name" value="Clathrin/coatomer_adapt-like_N"/>
</dbReference>
<dbReference type="InterPro" id="IPR011989">
    <property type="entry name" value="ARM-like"/>
</dbReference>
<dbReference type="SUPFAM" id="SSF48371">
    <property type="entry name" value="ARM repeat"/>
    <property type="match status" value="1"/>
</dbReference>
<dbReference type="Proteomes" id="UP000054018">
    <property type="component" value="Unassembled WGS sequence"/>
</dbReference>
<gene>
    <name evidence="8" type="ORF">PISMIDRAFT_9707</name>
</gene>
<dbReference type="GO" id="GO:0006896">
    <property type="term" value="P:Golgi to vacuole transport"/>
    <property type="evidence" value="ECO:0007669"/>
    <property type="project" value="TreeGrafter"/>
</dbReference>
<comment type="similarity">
    <text evidence="2">Belongs to the adaptor complexes large subunit family.</text>
</comment>
<evidence type="ECO:0000259" key="7">
    <source>
        <dbReference type="Pfam" id="PF01602"/>
    </source>
</evidence>
<dbReference type="OrthoDB" id="10264595at2759"/>
<comment type="subcellular location">
    <subcellularLocation>
        <location evidence="1">Endomembrane system</location>
    </subcellularLocation>
</comment>
<keyword evidence="3" id="KW-0813">Transport</keyword>
<evidence type="ECO:0000256" key="2">
    <source>
        <dbReference type="ARBA" id="ARBA00006613"/>
    </source>
</evidence>
<dbReference type="Gene3D" id="1.25.10.10">
    <property type="entry name" value="Leucine-rich Repeat Variant"/>
    <property type="match status" value="1"/>
</dbReference>
<name>A0A0C9YK54_9AGAM</name>
<organism evidence="8 9">
    <name type="scientific">Pisolithus microcarpus 441</name>
    <dbReference type="NCBI Taxonomy" id="765257"/>
    <lineage>
        <taxon>Eukaryota</taxon>
        <taxon>Fungi</taxon>
        <taxon>Dikarya</taxon>
        <taxon>Basidiomycota</taxon>
        <taxon>Agaricomycotina</taxon>
        <taxon>Agaricomycetes</taxon>
        <taxon>Agaricomycetidae</taxon>
        <taxon>Boletales</taxon>
        <taxon>Sclerodermatineae</taxon>
        <taxon>Pisolithaceae</taxon>
        <taxon>Pisolithus</taxon>
    </lineage>
</organism>
<evidence type="ECO:0000256" key="5">
    <source>
        <dbReference type="ARBA" id="ARBA00022927"/>
    </source>
</evidence>
<dbReference type="EMBL" id="KN833709">
    <property type="protein sequence ID" value="KIK25350.1"/>
    <property type="molecule type" value="Genomic_DNA"/>
</dbReference>
<dbReference type="GO" id="GO:0010008">
    <property type="term" value="C:endosome membrane"/>
    <property type="evidence" value="ECO:0007669"/>
    <property type="project" value="TreeGrafter"/>
</dbReference>